<gene>
    <name evidence="1" type="ORF">ACFONA_01800</name>
</gene>
<dbReference type="EMBL" id="JBHRXP010000001">
    <property type="protein sequence ID" value="MFC3578884.1"/>
    <property type="molecule type" value="Genomic_DNA"/>
</dbReference>
<keyword evidence="2" id="KW-1185">Reference proteome</keyword>
<accession>A0ABV7SSB2</accession>
<proteinExistence type="predicted"/>
<protein>
    <recommendedName>
        <fullName evidence="3">Flagellar FliJ protein</fullName>
    </recommendedName>
</protein>
<evidence type="ECO:0008006" key="3">
    <source>
        <dbReference type="Google" id="ProtNLM"/>
    </source>
</evidence>
<sequence>MALAKNKLDRILKVRTLQLGLVRAEEARANERFAGEVSLRNRIAQLTNDIAPTPSIGQGLSMIAAAHLRERLQRSAEAADGRMRAAEQVAALAAEKTREAKRDQSAIEKLLARAEADAALRAIRALEAAPPSRKIRHDPC</sequence>
<evidence type="ECO:0000313" key="2">
    <source>
        <dbReference type="Proteomes" id="UP001595713"/>
    </source>
</evidence>
<reference evidence="2" key="1">
    <citation type="journal article" date="2019" name="Int. J. Syst. Evol. Microbiol.">
        <title>The Global Catalogue of Microorganisms (GCM) 10K type strain sequencing project: providing services to taxonomists for standard genome sequencing and annotation.</title>
        <authorList>
            <consortium name="The Broad Institute Genomics Platform"/>
            <consortium name="The Broad Institute Genome Sequencing Center for Infectious Disease"/>
            <person name="Wu L."/>
            <person name="Ma J."/>
        </authorList>
    </citation>
    <scope>NUCLEOTIDE SEQUENCE [LARGE SCALE GENOMIC DNA]</scope>
    <source>
        <strain evidence="2">KCTC 42739</strain>
    </source>
</reference>
<name>A0ABV7SSB2_9SPHN</name>
<comment type="caution">
    <text evidence="1">The sequence shown here is derived from an EMBL/GenBank/DDBJ whole genome shotgun (WGS) entry which is preliminary data.</text>
</comment>
<dbReference type="RefSeq" id="WP_315369063.1">
    <property type="nucleotide sequence ID" value="NZ_JANQBK010000004.1"/>
</dbReference>
<organism evidence="1 2">
    <name type="scientific">Sphingomonas hylomeconis</name>
    <dbReference type="NCBI Taxonomy" id="1395958"/>
    <lineage>
        <taxon>Bacteria</taxon>
        <taxon>Pseudomonadati</taxon>
        <taxon>Pseudomonadota</taxon>
        <taxon>Alphaproteobacteria</taxon>
        <taxon>Sphingomonadales</taxon>
        <taxon>Sphingomonadaceae</taxon>
        <taxon>Sphingomonas</taxon>
    </lineage>
</organism>
<evidence type="ECO:0000313" key="1">
    <source>
        <dbReference type="EMBL" id="MFC3578884.1"/>
    </source>
</evidence>
<dbReference type="Proteomes" id="UP001595713">
    <property type="component" value="Unassembled WGS sequence"/>
</dbReference>